<name>A0ABU2MSI3_9ACTN</name>
<dbReference type="Gene3D" id="1.10.630.10">
    <property type="entry name" value="Cytochrome P450"/>
    <property type="match status" value="1"/>
</dbReference>
<dbReference type="RefSeq" id="WP_311705479.1">
    <property type="nucleotide sequence ID" value="NZ_JAVREL010000009.1"/>
</dbReference>
<dbReference type="PANTHER" id="PTHR46696:SF1">
    <property type="entry name" value="CYTOCHROME P450 YJIB-RELATED"/>
    <property type="match status" value="1"/>
</dbReference>
<dbReference type="PRINTS" id="PR00359">
    <property type="entry name" value="BP450"/>
</dbReference>
<dbReference type="Proteomes" id="UP001183246">
    <property type="component" value="Unassembled WGS sequence"/>
</dbReference>
<dbReference type="EMBL" id="JAVREL010000009">
    <property type="protein sequence ID" value="MDT0344352.1"/>
    <property type="molecule type" value="Genomic_DNA"/>
</dbReference>
<dbReference type="InterPro" id="IPR036396">
    <property type="entry name" value="Cyt_P450_sf"/>
</dbReference>
<comment type="caution">
    <text evidence="3">The sequence shown here is derived from an EMBL/GenBank/DDBJ whole genome shotgun (WGS) entry which is preliminary data.</text>
</comment>
<keyword evidence="2" id="KW-0503">Monooxygenase</keyword>
<keyword evidence="2" id="KW-0560">Oxidoreductase</keyword>
<evidence type="ECO:0000313" key="4">
    <source>
        <dbReference type="Proteomes" id="UP001183246"/>
    </source>
</evidence>
<comment type="similarity">
    <text evidence="1 2">Belongs to the cytochrome P450 family.</text>
</comment>
<accession>A0ABU2MSI3</accession>
<keyword evidence="2" id="KW-0408">Iron</keyword>
<dbReference type="PANTHER" id="PTHR46696">
    <property type="entry name" value="P450, PUTATIVE (EUROFUNG)-RELATED"/>
    <property type="match status" value="1"/>
</dbReference>
<evidence type="ECO:0000256" key="2">
    <source>
        <dbReference type="RuleBase" id="RU000461"/>
    </source>
</evidence>
<evidence type="ECO:0000256" key="1">
    <source>
        <dbReference type="ARBA" id="ARBA00010617"/>
    </source>
</evidence>
<gene>
    <name evidence="3" type="ORF">RM590_17245</name>
</gene>
<dbReference type="InterPro" id="IPR017972">
    <property type="entry name" value="Cyt_P450_CS"/>
</dbReference>
<dbReference type="Pfam" id="PF00067">
    <property type="entry name" value="p450"/>
    <property type="match status" value="1"/>
</dbReference>
<sequence length="380" mass="42629">MGDVVPAPWGAHLLTTFDVCDQVLRGKTWLALDSDWRARQEAGSRWTSPSSEELGHVLQGLNPPEHTRHRRSVGNIFDRKTLHRLRGPLTRIVDRLLDDLAEKLRDGEADFSAVVSEELTIAAMGHWLGIPEADYATVRSYSHAHLYAQELLPSPSQLVSANAGMRGMRHYFTGLVRDRRANLGDDVLSGWIRAWDLLEPDREVADESVYYLAMFITGAALETTSTLLSNLVLIFDQHPDQRDWLRENPHRVPEAVEEVLRYDAPVHVTTRVAGEDTMLGGVLIKRDEIVHALIASANHDPSRVPDADVFDIRRSSPSLSHLAFGGGVHYCIGAGLARLEGQVLLESLLRRFPRLRLSQPPVWEPRVAFRRLSALHVVED</sequence>
<dbReference type="PROSITE" id="PS00086">
    <property type="entry name" value="CYTOCHROME_P450"/>
    <property type="match status" value="1"/>
</dbReference>
<evidence type="ECO:0000313" key="3">
    <source>
        <dbReference type="EMBL" id="MDT0344352.1"/>
    </source>
</evidence>
<dbReference type="SUPFAM" id="SSF48264">
    <property type="entry name" value="Cytochrome P450"/>
    <property type="match status" value="1"/>
</dbReference>
<keyword evidence="2" id="KW-0479">Metal-binding</keyword>
<organism evidence="3 4">
    <name type="scientific">Streptomyces litchfieldiae</name>
    <dbReference type="NCBI Taxonomy" id="3075543"/>
    <lineage>
        <taxon>Bacteria</taxon>
        <taxon>Bacillati</taxon>
        <taxon>Actinomycetota</taxon>
        <taxon>Actinomycetes</taxon>
        <taxon>Kitasatosporales</taxon>
        <taxon>Streptomycetaceae</taxon>
        <taxon>Streptomyces</taxon>
    </lineage>
</organism>
<proteinExistence type="inferred from homology"/>
<dbReference type="InterPro" id="IPR002397">
    <property type="entry name" value="Cyt_P450_B"/>
</dbReference>
<reference evidence="4" key="1">
    <citation type="submission" date="2023-07" db="EMBL/GenBank/DDBJ databases">
        <title>30 novel species of actinomycetes from the DSMZ collection.</title>
        <authorList>
            <person name="Nouioui I."/>
        </authorList>
    </citation>
    <scope>NUCLEOTIDE SEQUENCE [LARGE SCALE GENOMIC DNA]</scope>
    <source>
        <strain evidence="4">DSM 44938</strain>
    </source>
</reference>
<keyword evidence="4" id="KW-1185">Reference proteome</keyword>
<keyword evidence="2" id="KW-0349">Heme</keyword>
<protein>
    <submittedName>
        <fullName evidence="3">Cytochrome P450</fullName>
    </submittedName>
</protein>
<dbReference type="InterPro" id="IPR001128">
    <property type="entry name" value="Cyt_P450"/>
</dbReference>